<protein>
    <submittedName>
        <fullName evidence="5">Glutathione S-transferase</fullName>
    </submittedName>
</protein>
<reference evidence="5 6" key="5">
    <citation type="journal article" date="2010" name="Appl. Environ. Microbiol.">
        <title>phrR-like gene praR of Azorhizobium caulinodans ORS571 is essential for symbiosis with Sesbania rostrata and is involved in expression of reb genes.</title>
        <authorList>
            <person name="Akiba N."/>
            <person name="Aono T."/>
            <person name="Toyazaki H."/>
            <person name="Sato S."/>
            <person name="Oyaizu H."/>
        </authorList>
    </citation>
    <scope>NUCLEOTIDE SEQUENCE [LARGE SCALE GENOMIC DNA]</scope>
    <source>
        <strain evidence="6">ATCC 43989 / DSM 5975 / JCM 20966 / LMG 6465 / NBRC 14845 / NCIMB 13405 / ORS 571</strain>
    </source>
</reference>
<evidence type="ECO:0000313" key="6">
    <source>
        <dbReference type="Proteomes" id="UP000000270"/>
    </source>
</evidence>
<dbReference type="SUPFAM" id="SSF52833">
    <property type="entry name" value="Thioredoxin-like"/>
    <property type="match status" value="1"/>
</dbReference>
<dbReference type="InterPro" id="IPR004045">
    <property type="entry name" value="Glutathione_S-Trfase_N"/>
</dbReference>
<dbReference type="STRING" id="438753.AZC_1241"/>
<dbReference type="AlphaFoldDB" id="A8I0C7"/>
<feature type="domain" description="GST N-terminal" evidence="3">
    <location>
        <begin position="1"/>
        <end position="81"/>
    </location>
</feature>
<name>A8I0C7_AZOC5</name>
<dbReference type="CDD" id="cd03047">
    <property type="entry name" value="GST_N_2"/>
    <property type="match status" value="1"/>
</dbReference>
<sequence>MLRILGKRQSINVRKVLWACDEIGLDYTQEDWGAGFRPTSDPAFQALSPKGLVPVVVYGDAVLTESNTIVRYLAARYGRPDLLPVDPVERAQVEAAMDWQATEFNTAWRTAFLVLMRNRPDAGTPEQVEASITEWTRMVALLDGQFADGRAFICGATFTVADIVIGLSLHRWFRAPIPRPDFTHAAAYYARLAERPAGRAYMAATYD</sequence>
<dbReference type="SFLD" id="SFLDG01150">
    <property type="entry name" value="Main.1:_Beta-like"/>
    <property type="match status" value="1"/>
</dbReference>
<evidence type="ECO:0000313" key="5">
    <source>
        <dbReference type="EMBL" id="BAF87239.1"/>
    </source>
</evidence>
<reference evidence="5 6" key="1">
    <citation type="journal article" date="2007" name="Appl. Environ. Microbiol.">
        <title>Rhizobial factors required for stem nodule maturation and maintenance in Sesbania rostrata-Azorhizobium caulinodans ORS571 symbiosis.</title>
        <authorList>
            <person name="Suzuki S."/>
            <person name="Aono T."/>
            <person name="Lee KB."/>
            <person name="Suzuki T."/>
            <person name="Liu CT."/>
            <person name="Miwa H."/>
            <person name="Wakao S."/>
            <person name="Iki T."/>
            <person name="Oyaizu H."/>
        </authorList>
    </citation>
    <scope>NUCLEOTIDE SEQUENCE [LARGE SCALE GENOMIC DNA]</scope>
    <source>
        <strain evidence="6">ATCC 43989 / DSM 5975 / JCM 20966 / LMG 6465 / NBRC 14845 / NCIMB 13405 / ORS 571</strain>
    </source>
</reference>
<dbReference type="KEGG" id="azc:AZC_1241"/>
<dbReference type="SUPFAM" id="SSF47616">
    <property type="entry name" value="GST C-terminal domain-like"/>
    <property type="match status" value="1"/>
</dbReference>
<proteinExistence type="inferred from homology"/>
<dbReference type="EMBL" id="AP009384">
    <property type="protein sequence ID" value="BAF87239.1"/>
    <property type="molecule type" value="Genomic_DNA"/>
</dbReference>
<reference evidence="6" key="2">
    <citation type="submission" date="2007-04" db="EMBL/GenBank/DDBJ databases">
        <title>Complete genome sequence of the nitrogen-fixing bacterium Azorhizobium caulinodans ORS571.</title>
        <authorList>
            <person name="Lee K.B."/>
            <person name="Backer P.D."/>
            <person name="Aono T."/>
            <person name="Liu C.T."/>
            <person name="Suzuki S."/>
            <person name="Suzuki T."/>
            <person name="Kaneko T."/>
            <person name="Yamada M."/>
            <person name="Tabata S."/>
            <person name="Kupfer D.M."/>
            <person name="Najar F.Z."/>
            <person name="Wiley G.B."/>
            <person name="Roe B."/>
            <person name="Binnewies T."/>
            <person name="Ussery D."/>
            <person name="Vereecke D."/>
            <person name="Gevers D."/>
            <person name="Holsters M."/>
            <person name="Oyaizu H."/>
        </authorList>
    </citation>
    <scope>NUCLEOTIDE SEQUENCE [LARGE SCALE GENOMIC DNA]</scope>
    <source>
        <strain evidence="6">ATCC 43989 / DSM 5975 / JCM 20966 / LMG 6465 / NBRC 14845 / NCIMB 13405 / ORS 571</strain>
    </source>
</reference>
<dbReference type="PROSITE" id="PS50404">
    <property type="entry name" value="GST_NTER"/>
    <property type="match status" value="1"/>
</dbReference>
<dbReference type="Gene3D" id="3.40.30.10">
    <property type="entry name" value="Glutaredoxin"/>
    <property type="match status" value="1"/>
</dbReference>
<accession>A8I0C7</accession>
<dbReference type="InterPro" id="IPR040079">
    <property type="entry name" value="Glutathione_S-Trfase"/>
</dbReference>
<reference evidence="5 6" key="3">
    <citation type="journal article" date="2008" name="BMC Genomics">
        <title>The genome of the versatile nitrogen fixer Azorhizobium caulinodans ORS571.</title>
        <authorList>
            <person name="Lee KB."/>
            <person name="Backer P.D."/>
            <person name="Aono T."/>
            <person name="Liu CT."/>
            <person name="Suzuki S."/>
            <person name="Suzuki T."/>
            <person name="Kaneko T."/>
            <person name="Yamada M."/>
            <person name="Tabata S."/>
            <person name="Kupfer D.M."/>
            <person name="Najar F.Z."/>
            <person name="Wiley G.B."/>
            <person name="Roe B."/>
            <person name="Binnewies T.T."/>
            <person name="Ussery D.W."/>
            <person name="D'Haeze W."/>
            <person name="Herder J.D."/>
            <person name="Gevers D."/>
            <person name="Vereecke D."/>
            <person name="Holsters M."/>
            <person name="Oyaizu H."/>
        </authorList>
    </citation>
    <scope>NUCLEOTIDE SEQUENCE [LARGE SCALE GENOMIC DNA]</scope>
    <source>
        <strain evidence="6">ATCC 43989 / DSM 5975 / JCM 20966 / LMG 6465 / NBRC 14845 / NCIMB 13405 / ORS 571</strain>
    </source>
</reference>
<dbReference type="Gene3D" id="1.20.1050.10">
    <property type="match status" value="1"/>
</dbReference>
<dbReference type="InterPro" id="IPR010987">
    <property type="entry name" value="Glutathione-S-Trfase_C-like"/>
</dbReference>
<dbReference type="InterPro" id="IPR036282">
    <property type="entry name" value="Glutathione-S-Trfase_C_sf"/>
</dbReference>
<dbReference type="PROSITE" id="PS50405">
    <property type="entry name" value="GST_CTER"/>
    <property type="match status" value="1"/>
</dbReference>
<keyword evidence="2 5" id="KW-0808">Transferase</keyword>
<reference evidence="5 6" key="4">
    <citation type="journal article" date="2009" name="Appl. Environ. Microbiol.">
        <title>Comparative genome-wide transcriptional profiling of Azorhizobium caulinodans ORS571 grown under free-living and symbiotic conditions.</title>
        <authorList>
            <person name="Tsukada S."/>
            <person name="Aono T."/>
            <person name="Akiba N."/>
            <person name="Lee KB."/>
            <person name="Liu CT."/>
            <person name="Toyazaki H."/>
            <person name="Oyaizu H."/>
        </authorList>
    </citation>
    <scope>NUCLEOTIDE SEQUENCE [LARGE SCALE GENOMIC DNA]</scope>
    <source>
        <strain evidence="6">ATCC 43989 / DSM 5975 / JCM 20966 / LMG 6465 / NBRC 14845 / NCIMB 13405 / ORS 571</strain>
    </source>
</reference>
<dbReference type="GO" id="GO:0016740">
    <property type="term" value="F:transferase activity"/>
    <property type="evidence" value="ECO:0007669"/>
    <property type="project" value="UniProtKB-KW"/>
</dbReference>
<evidence type="ECO:0000256" key="2">
    <source>
        <dbReference type="ARBA" id="ARBA00022679"/>
    </source>
</evidence>
<evidence type="ECO:0000259" key="4">
    <source>
        <dbReference type="PROSITE" id="PS50405"/>
    </source>
</evidence>
<dbReference type="Pfam" id="PF13417">
    <property type="entry name" value="GST_N_3"/>
    <property type="match status" value="1"/>
</dbReference>
<dbReference type="HOGENOM" id="CLU_011226_6_2_5"/>
<reference evidence="5 6" key="6">
    <citation type="journal article" date="2011" name="Appl. Environ. Microbiol.">
        <title>Involvement of the azorhizobial chromosome partition gene (parA) in the onset of bacteroid differentiation during Sesbania rostrata stem nodule development.</title>
        <authorList>
            <person name="Liu CT."/>
            <person name="Lee KB."/>
            <person name="Wang YS."/>
            <person name="Peng MH."/>
            <person name="Lee KT."/>
            <person name="Suzuki S."/>
            <person name="Suzuki T."/>
            <person name="Oyaizu H."/>
        </authorList>
    </citation>
    <scope>NUCLEOTIDE SEQUENCE [LARGE SCALE GENOMIC DNA]</scope>
    <source>
        <strain evidence="6">ATCC 43989 / DSM 5975 / JCM 20966 / LMG 6465 / NBRC 14845 / NCIMB 13405 / ORS 571</strain>
    </source>
</reference>
<dbReference type="eggNOG" id="COG0625">
    <property type="taxonomic scope" value="Bacteria"/>
</dbReference>
<dbReference type="RefSeq" id="WP_012169772.1">
    <property type="nucleotide sequence ID" value="NC_009937.1"/>
</dbReference>
<organism evidence="5 6">
    <name type="scientific">Azorhizobium caulinodans (strain ATCC 43989 / DSM 5975 / JCM 20966 / LMG 6465 / NBRC 14845 / NCIMB 13405 / ORS 571)</name>
    <dbReference type="NCBI Taxonomy" id="438753"/>
    <lineage>
        <taxon>Bacteria</taxon>
        <taxon>Pseudomonadati</taxon>
        <taxon>Pseudomonadota</taxon>
        <taxon>Alphaproteobacteria</taxon>
        <taxon>Hyphomicrobiales</taxon>
        <taxon>Xanthobacteraceae</taxon>
        <taxon>Azorhizobium</taxon>
    </lineage>
</organism>
<dbReference type="SFLD" id="SFLDS00019">
    <property type="entry name" value="Glutathione_Transferase_(cytos"/>
    <property type="match status" value="1"/>
</dbReference>
<evidence type="ECO:0000256" key="1">
    <source>
        <dbReference type="ARBA" id="ARBA00007409"/>
    </source>
</evidence>
<dbReference type="InterPro" id="IPR036249">
    <property type="entry name" value="Thioredoxin-like_sf"/>
</dbReference>
<dbReference type="FunFam" id="3.40.30.10:FF:000039">
    <property type="entry name" value="Glutathione S-transferase domain"/>
    <property type="match status" value="1"/>
</dbReference>
<evidence type="ECO:0000259" key="3">
    <source>
        <dbReference type="PROSITE" id="PS50404"/>
    </source>
</evidence>
<gene>
    <name evidence="5" type="ordered locus">AZC_1241</name>
</gene>
<feature type="domain" description="GST C-terminal" evidence="4">
    <location>
        <begin position="86"/>
        <end position="207"/>
    </location>
</feature>
<dbReference type="PANTHER" id="PTHR44051:SF19">
    <property type="entry name" value="DISULFIDE-BOND OXIDOREDUCTASE YFCG"/>
    <property type="match status" value="1"/>
</dbReference>
<keyword evidence="6" id="KW-1185">Reference proteome</keyword>
<dbReference type="Pfam" id="PF13410">
    <property type="entry name" value="GST_C_2"/>
    <property type="match status" value="1"/>
</dbReference>
<dbReference type="SFLD" id="SFLDG00358">
    <property type="entry name" value="Main_(cytGST)"/>
    <property type="match status" value="1"/>
</dbReference>
<comment type="similarity">
    <text evidence="1">Belongs to the GST superfamily.</text>
</comment>
<dbReference type="Proteomes" id="UP000000270">
    <property type="component" value="Chromosome"/>
</dbReference>
<dbReference type="PANTHER" id="PTHR44051">
    <property type="entry name" value="GLUTATHIONE S-TRANSFERASE-RELATED"/>
    <property type="match status" value="1"/>
</dbReference>